<accession>A0AAV6VVC5</accession>
<feature type="region of interest" description="Disordered" evidence="1">
    <location>
        <begin position="35"/>
        <end position="63"/>
    </location>
</feature>
<dbReference type="Proteomes" id="UP000827092">
    <property type="component" value="Unassembled WGS sequence"/>
</dbReference>
<keyword evidence="3" id="KW-1185">Reference proteome</keyword>
<proteinExistence type="predicted"/>
<gene>
    <name evidence="2" type="ORF">JTE90_022236</name>
</gene>
<name>A0AAV6VVC5_9ARAC</name>
<reference evidence="2 3" key="1">
    <citation type="journal article" date="2022" name="Nat. Ecol. Evol.">
        <title>A masculinizing supergene underlies an exaggerated male reproductive morph in a spider.</title>
        <authorList>
            <person name="Hendrickx F."/>
            <person name="De Corte Z."/>
            <person name="Sonet G."/>
            <person name="Van Belleghem S.M."/>
            <person name="Kostlbacher S."/>
            <person name="Vangestel C."/>
        </authorList>
    </citation>
    <scope>NUCLEOTIDE SEQUENCE [LARGE SCALE GENOMIC DNA]</scope>
    <source>
        <strain evidence="2">W744_W776</strain>
    </source>
</reference>
<protein>
    <submittedName>
        <fullName evidence="2">Uncharacterized protein</fullName>
    </submittedName>
</protein>
<dbReference type="AlphaFoldDB" id="A0AAV6VVC5"/>
<sequence>MKAGNNPLVGHLGPREEVGFAIALPPYASHYQAPKVKNFKQEGGSDLPRHSRQTESSSADFCHSVPSPITITNKLALINEEDPTLSLLSPVFTEPVIRPCVNRPIPITTRNP</sequence>
<comment type="caution">
    <text evidence="2">The sequence shown here is derived from an EMBL/GenBank/DDBJ whole genome shotgun (WGS) entry which is preliminary data.</text>
</comment>
<evidence type="ECO:0000313" key="2">
    <source>
        <dbReference type="EMBL" id="KAG8200614.1"/>
    </source>
</evidence>
<dbReference type="EMBL" id="JAFNEN010000014">
    <property type="protein sequence ID" value="KAG8200614.1"/>
    <property type="molecule type" value="Genomic_DNA"/>
</dbReference>
<evidence type="ECO:0000313" key="3">
    <source>
        <dbReference type="Proteomes" id="UP000827092"/>
    </source>
</evidence>
<evidence type="ECO:0000256" key="1">
    <source>
        <dbReference type="SAM" id="MobiDB-lite"/>
    </source>
</evidence>
<organism evidence="2 3">
    <name type="scientific">Oedothorax gibbosus</name>
    <dbReference type="NCBI Taxonomy" id="931172"/>
    <lineage>
        <taxon>Eukaryota</taxon>
        <taxon>Metazoa</taxon>
        <taxon>Ecdysozoa</taxon>
        <taxon>Arthropoda</taxon>
        <taxon>Chelicerata</taxon>
        <taxon>Arachnida</taxon>
        <taxon>Araneae</taxon>
        <taxon>Araneomorphae</taxon>
        <taxon>Entelegynae</taxon>
        <taxon>Araneoidea</taxon>
        <taxon>Linyphiidae</taxon>
        <taxon>Erigoninae</taxon>
        <taxon>Oedothorax</taxon>
    </lineage>
</organism>